<reference evidence="1" key="1">
    <citation type="submission" date="2020-08" db="EMBL/GenBank/DDBJ databases">
        <title>Novel species isolated from subtropical streams in China.</title>
        <authorList>
            <person name="Lu H."/>
        </authorList>
    </citation>
    <scope>NUCLEOTIDE SEQUENCE</scope>
    <source>
        <strain evidence="1">CY7W</strain>
    </source>
</reference>
<protein>
    <recommendedName>
        <fullName evidence="3">Transposase</fullName>
    </recommendedName>
</protein>
<accession>A0A923I5Q0</accession>
<name>A0A923I5Q0_9BURK</name>
<evidence type="ECO:0000313" key="2">
    <source>
        <dbReference type="Proteomes" id="UP000612361"/>
    </source>
</evidence>
<keyword evidence="2" id="KW-1185">Reference proteome</keyword>
<comment type="caution">
    <text evidence="1">The sequence shown here is derived from an EMBL/GenBank/DDBJ whole genome shotgun (WGS) entry which is preliminary data.</text>
</comment>
<gene>
    <name evidence="1" type="ORF">H8K47_01625</name>
</gene>
<dbReference type="RefSeq" id="WP_186879694.1">
    <property type="nucleotide sequence ID" value="NZ_JACOGG010000002.1"/>
</dbReference>
<dbReference type="Proteomes" id="UP000612361">
    <property type="component" value="Unassembled WGS sequence"/>
</dbReference>
<dbReference type="AlphaFoldDB" id="A0A923I5Q0"/>
<evidence type="ECO:0000313" key="1">
    <source>
        <dbReference type="EMBL" id="MBC3934048.1"/>
    </source>
</evidence>
<dbReference type="EMBL" id="JACOGG010000002">
    <property type="protein sequence ID" value="MBC3934048.1"/>
    <property type="molecule type" value="Genomic_DNA"/>
</dbReference>
<organism evidence="1 2">
    <name type="scientific">Undibacterium rugosum</name>
    <dbReference type="NCBI Taxonomy" id="2762291"/>
    <lineage>
        <taxon>Bacteria</taxon>
        <taxon>Pseudomonadati</taxon>
        <taxon>Pseudomonadota</taxon>
        <taxon>Betaproteobacteria</taxon>
        <taxon>Burkholderiales</taxon>
        <taxon>Oxalobacteraceae</taxon>
        <taxon>Undibacterium</taxon>
    </lineage>
</organism>
<sequence length="47" mass="5635">MNDEFDTPRVRRRRHSAEFKNQVINACLQPEQVSPSKIEMMSMNYIH</sequence>
<proteinExistence type="predicted"/>
<evidence type="ECO:0008006" key="3">
    <source>
        <dbReference type="Google" id="ProtNLM"/>
    </source>
</evidence>